<dbReference type="InterPro" id="IPR000010">
    <property type="entry name" value="Cystatin_dom"/>
</dbReference>
<evidence type="ECO:0000313" key="9">
    <source>
        <dbReference type="EMBL" id="KAL1022471.1"/>
    </source>
</evidence>
<evidence type="ECO:0000259" key="8">
    <source>
        <dbReference type="PROSITE" id="PS51647"/>
    </source>
</evidence>
<feature type="signal peptide" evidence="7">
    <location>
        <begin position="1"/>
        <end position="38"/>
    </location>
</feature>
<dbReference type="InterPro" id="IPR050735">
    <property type="entry name" value="Kininogen_Fetuin_HRG"/>
</dbReference>
<proteinExistence type="predicted"/>
<evidence type="ECO:0000313" key="10">
    <source>
        <dbReference type="Proteomes" id="UP001557470"/>
    </source>
</evidence>
<keyword evidence="4" id="KW-1015">Disulfide bond</keyword>
<keyword evidence="5" id="KW-0325">Glycoprotein</keyword>
<accession>A0ABD0Y991</accession>
<keyword evidence="10" id="KW-1185">Reference proteome</keyword>
<sequence length="383" mass="42151">MSFVSLCTWDIHAIIMKLRLSLCVLVAFSLQLWAPGNGQELDPAQVLMFCDDQNVEAAVNVALLKFNKNLPHGNQLALYQIVGASKAQNESGTQYFVQFSGRVTDCPAGEGKVWRDCNYLPTGNKMPSPCNATVHMSGTNTEVQAVFCDPVEGPVVAKVSRCLGCPENMDVENEDLKDPVTYSIAKFNNESKSSHHFVLYNIRSASRQVIAGLRYKLTFNMRKSNCSKAEHKELSDECHPDRQDVEFANCNSTVDVAPWRDETPQTHVECAQGLIEATLQGAHFARRRPPGWSPLRNFYNFDKEPTPTSASVQEQSSEESQEGSVTHASPDAALPSVDQPFHCPSSPWKQFVPSTSPIIQDQSPAGLPTGDKGFADSDLLGNK</sequence>
<dbReference type="GO" id="GO:0004869">
    <property type="term" value="F:cysteine-type endopeptidase inhibitor activity"/>
    <property type="evidence" value="ECO:0007669"/>
    <property type="project" value="UniProtKB-KW"/>
</dbReference>
<feature type="domain" description="Cystatin kininogen-type" evidence="8">
    <location>
        <begin position="171"/>
        <end position="276"/>
    </location>
</feature>
<feature type="domain" description="Cystatin kininogen-type" evidence="8">
    <location>
        <begin position="50"/>
        <end position="154"/>
    </location>
</feature>
<dbReference type="Gene3D" id="3.10.450.10">
    <property type="match status" value="2"/>
</dbReference>
<dbReference type="FunFam" id="3.10.450.10:FF:000002">
    <property type="entry name" value="Kininogen 1"/>
    <property type="match status" value="1"/>
</dbReference>
<name>A0ABD0Y991_UMBPY</name>
<evidence type="ECO:0000256" key="3">
    <source>
        <dbReference type="ARBA" id="ARBA00022729"/>
    </source>
</evidence>
<organism evidence="9 10">
    <name type="scientific">Umbra pygmaea</name>
    <name type="common">Eastern mudminnow</name>
    <dbReference type="NCBI Taxonomy" id="75934"/>
    <lineage>
        <taxon>Eukaryota</taxon>
        <taxon>Metazoa</taxon>
        <taxon>Chordata</taxon>
        <taxon>Craniata</taxon>
        <taxon>Vertebrata</taxon>
        <taxon>Euteleostomi</taxon>
        <taxon>Actinopterygii</taxon>
        <taxon>Neopterygii</taxon>
        <taxon>Teleostei</taxon>
        <taxon>Protacanthopterygii</taxon>
        <taxon>Esociformes</taxon>
        <taxon>Umbridae</taxon>
        <taxon>Umbra</taxon>
    </lineage>
</organism>
<dbReference type="PANTHER" id="PTHR13814:SF12">
    <property type="entry name" value="KININOGEN-1"/>
    <property type="match status" value="1"/>
</dbReference>
<feature type="chain" id="PRO_5044823639" description="Cystatin kininogen-type domain-containing protein" evidence="7">
    <location>
        <begin position="39"/>
        <end position="383"/>
    </location>
</feature>
<evidence type="ECO:0000256" key="7">
    <source>
        <dbReference type="SAM" id="SignalP"/>
    </source>
</evidence>
<protein>
    <recommendedName>
        <fullName evidence="8">Cystatin kininogen-type domain-containing protein</fullName>
    </recommendedName>
</protein>
<evidence type="ECO:0000256" key="6">
    <source>
        <dbReference type="SAM" id="MobiDB-lite"/>
    </source>
</evidence>
<dbReference type="AlphaFoldDB" id="A0ABD0Y991"/>
<keyword evidence="3 7" id="KW-0732">Signal</keyword>
<reference evidence="9 10" key="1">
    <citation type="submission" date="2024-06" db="EMBL/GenBank/DDBJ databases">
        <authorList>
            <person name="Pan Q."/>
            <person name="Wen M."/>
            <person name="Jouanno E."/>
            <person name="Zahm M."/>
            <person name="Klopp C."/>
            <person name="Cabau C."/>
            <person name="Louis A."/>
            <person name="Berthelot C."/>
            <person name="Parey E."/>
            <person name="Roest Crollius H."/>
            <person name="Montfort J."/>
            <person name="Robinson-Rechavi M."/>
            <person name="Bouchez O."/>
            <person name="Lampietro C."/>
            <person name="Lopez Roques C."/>
            <person name="Donnadieu C."/>
            <person name="Postlethwait J."/>
            <person name="Bobe J."/>
            <person name="Verreycken H."/>
            <person name="Guiguen Y."/>
        </authorList>
    </citation>
    <scope>NUCLEOTIDE SEQUENCE [LARGE SCALE GENOMIC DNA]</scope>
    <source>
        <strain evidence="9">Up_M1</strain>
        <tissue evidence="9">Testis</tissue>
    </source>
</reference>
<evidence type="ECO:0000256" key="1">
    <source>
        <dbReference type="ARBA" id="ARBA00022690"/>
    </source>
</evidence>
<comment type="caution">
    <text evidence="9">The sequence shown here is derived from an EMBL/GenBank/DDBJ whole genome shotgun (WGS) entry which is preliminary data.</text>
</comment>
<gene>
    <name evidence="9" type="ORF">UPYG_G00028130</name>
</gene>
<evidence type="ECO:0000256" key="5">
    <source>
        <dbReference type="ARBA" id="ARBA00023180"/>
    </source>
</evidence>
<dbReference type="InterPro" id="IPR046350">
    <property type="entry name" value="Cystatin_sf"/>
</dbReference>
<dbReference type="Proteomes" id="UP001557470">
    <property type="component" value="Unassembled WGS sequence"/>
</dbReference>
<feature type="compositionally biased region" description="Polar residues" evidence="6">
    <location>
        <begin position="352"/>
        <end position="363"/>
    </location>
</feature>
<evidence type="ECO:0000256" key="4">
    <source>
        <dbReference type="ARBA" id="ARBA00023157"/>
    </source>
</evidence>
<feature type="region of interest" description="Disordered" evidence="6">
    <location>
        <begin position="303"/>
        <end position="383"/>
    </location>
</feature>
<dbReference type="EMBL" id="JAGEUA010000001">
    <property type="protein sequence ID" value="KAL1022471.1"/>
    <property type="molecule type" value="Genomic_DNA"/>
</dbReference>
<dbReference type="PANTHER" id="PTHR13814">
    <property type="entry name" value="FETUIN"/>
    <property type="match status" value="1"/>
</dbReference>
<keyword evidence="2" id="KW-0789">Thiol protease inhibitor</keyword>
<dbReference type="PROSITE" id="PS51647">
    <property type="entry name" value="CYSTATIN_KININOGEN"/>
    <property type="match status" value="2"/>
</dbReference>
<evidence type="ECO:0000256" key="2">
    <source>
        <dbReference type="ARBA" id="ARBA00022704"/>
    </source>
</evidence>
<dbReference type="SUPFAM" id="SSF54403">
    <property type="entry name" value="Cystatin/monellin"/>
    <property type="match status" value="2"/>
</dbReference>
<dbReference type="CDD" id="cd00042">
    <property type="entry name" value="CY"/>
    <property type="match status" value="2"/>
</dbReference>
<keyword evidence="1" id="KW-0646">Protease inhibitor</keyword>
<dbReference type="InterPro" id="IPR027358">
    <property type="entry name" value="Kininogen-type_cystatin_dom"/>
</dbReference>
<dbReference type="Pfam" id="PF00031">
    <property type="entry name" value="Cystatin"/>
    <property type="match status" value="2"/>
</dbReference>
<dbReference type="SMART" id="SM00043">
    <property type="entry name" value="CY"/>
    <property type="match status" value="2"/>
</dbReference>